<sequence length="355" mass="37801">MSRRQQAMVVVRSRSIALPNGTDAQLFTLGAGTGLTVTLSDLGATLIAISAPDRDGGVDNVLLGSHDLADYPVAGSARSHHYLGATCGRFANRIAGARFVLDGHEYRVAANDPPHHLHGGVVGFDALRWNAQLVTDGVTMQLESADGDQGFPGTLTVQATFRIIDGDTLEIAYEATSDRPTHVNLTSHGYFNLAGRDSITAADHLLTIAADRYLPIAPDAIPLGTLEPVVGTPFDFRTPRAIGERIDADHPQIEAGDGYNHCFALDTPRLDRTSAVLSHRGSGRRMAIATSVPGLQLYSGNALPDDGLARGRRSGVAIEAQHFPDTPNRPGFPATRLDPGETWRSVTRLTFSADG</sequence>
<dbReference type="EMBL" id="JAASQP010000001">
    <property type="protein sequence ID" value="NIJ22704.1"/>
    <property type="molecule type" value="Genomic_DNA"/>
</dbReference>
<dbReference type="SUPFAM" id="SSF74650">
    <property type="entry name" value="Galactose mutarotase-like"/>
    <property type="match status" value="1"/>
</dbReference>
<dbReference type="InterPro" id="IPR011013">
    <property type="entry name" value="Gal_mutarotase_sf_dom"/>
</dbReference>
<evidence type="ECO:0000313" key="7">
    <source>
        <dbReference type="Proteomes" id="UP000788153"/>
    </source>
</evidence>
<dbReference type="PANTHER" id="PTHR10091">
    <property type="entry name" value="ALDOSE-1-EPIMERASE"/>
    <property type="match status" value="1"/>
</dbReference>
<dbReference type="GO" id="GO:0004034">
    <property type="term" value="F:aldose 1-epimerase activity"/>
    <property type="evidence" value="ECO:0007669"/>
    <property type="project" value="UniProtKB-EC"/>
</dbReference>
<evidence type="ECO:0000256" key="1">
    <source>
        <dbReference type="ARBA" id="ARBA00005028"/>
    </source>
</evidence>
<keyword evidence="4 5" id="KW-0119">Carbohydrate metabolism</keyword>
<name>A0ABX0TWL2_9SPHN</name>
<dbReference type="RefSeq" id="WP_244935311.1">
    <property type="nucleotide sequence ID" value="NZ_BAAAEV010000001.1"/>
</dbReference>
<proteinExistence type="inferred from homology"/>
<dbReference type="Proteomes" id="UP000788153">
    <property type="component" value="Unassembled WGS sequence"/>
</dbReference>
<organism evidence="6 7">
    <name type="scientific">Sphingomonas japonica</name>
    <dbReference type="NCBI Taxonomy" id="511662"/>
    <lineage>
        <taxon>Bacteria</taxon>
        <taxon>Pseudomonadati</taxon>
        <taxon>Pseudomonadota</taxon>
        <taxon>Alphaproteobacteria</taxon>
        <taxon>Sphingomonadales</taxon>
        <taxon>Sphingomonadaceae</taxon>
        <taxon>Sphingomonas</taxon>
    </lineage>
</organism>
<dbReference type="CDD" id="cd09019">
    <property type="entry name" value="galactose_mutarotase_like"/>
    <property type="match status" value="1"/>
</dbReference>
<keyword evidence="3 5" id="KW-0413">Isomerase</keyword>
<dbReference type="InterPro" id="IPR008183">
    <property type="entry name" value="Aldose_1/G6P_1-epimerase"/>
</dbReference>
<accession>A0ABX0TWL2</accession>
<gene>
    <name evidence="6" type="ORF">FHT01_000246</name>
</gene>
<dbReference type="EC" id="5.1.3.3" evidence="5"/>
<evidence type="ECO:0000256" key="3">
    <source>
        <dbReference type="ARBA" id="ARBA00023235"/>
    </source>
</evidence>
<keyword evidence="7" id="KW-1185">Reference proteome</keyword>
<dbReference type="InterPro" id="IPR015443">
    <property type="entry name" value="Aldose_1-epimerase"/>
</dbReference>
<comment type="similarity">
    <text evidence="2 5">Belongs to the aldose epimerase family.</text>
</comment>
<dbReference type="InterPro" id="IPR047215">
    <property type="entry name" value="Galactose_mutarotase-like"/>
</dbReference>
<dbReference type="Gene3D" id="2.70.98.10">
    <property type="match status" value="1"/>
</dbReference>
<evidence type="ECO:0000256" key="2">
    <source>
        <dbReference type="ARBA" id="ARBA00006206"/>
    </source>
</evidence>
<protein>
    <recommendedName>
        <fullName evidence="5">Aldose 1-epimerase</fullName>
        <ecNumber evidence="5">5.1.3.3</ecNumber>
    </recommendedName>
</protein>
<reference evidence="6 7" key="1">
    <citation type="submission" date="2020-03" db="EMBL/GenBank/DDBJ databases">
        <title>Genomic Encyclopedia of Type Strains, Phase IV (KMG-IV): sequencing the most valuable type-strain genomes for metagenomic binning, comparative biology and taxonomic classification.</title>
        <authorList>
            <person name="Goeker M."/>
        </authorList>
    </citation>
    <scope>NUCLEOTIDE SEQUENCE [LARGE SCALE GENOMIC DNA]</scope>
    <source>
        <strain evidence="6 7">DSM 22753</strain>
    </source>
</reference>
<dbReference type="Pfam" id="PF01263">
    <property type="entry name" value="Aldose_epim"/>
    <property type="match status" value="1"/>
</dbReference>
<comment type="caution">
    <text evidence="6">The sequence shown here is derived from an EMBL/GenBank/DDBJ whole genome shotgun (WGS) entry which is preliminary data.</text>
</comment>
<evidence type="ECO:0000313" key="6">
    <source>
        <dbReference type="EMBL" id="NIJ22704.1"/>
    </source>
</evidence>
<dbReference type="PANTHER" id="PTHR10091:SF0">
    <property type="entry name" value="GALACTOSE MUTAROTASE"/>
    <property type="match status" value="1"/>
</dbReference>
<evidence type="ECO:0000256" key="5">
    <source>
        <dbReference type="PIRNR" id="PIRNR005096"/>
    </source>
</evidence>
<evidence type="ECO:0000256" key="4">
    <source>
        <dbReference type="ARBA" id="ARBA00023277"/>
    </source>
</evidence>
<dbReference type="InterPro" id="IPR014718">
    <property type="entry name" value="GH-type_carb-bd"/>
</dbReference>
<comment type="pathway">
    <text evidence="1 5">Carbohydrate metabolism; hexose metabolism.</text>
</comment>
<dbReference type="NCBIfam" id="NF008277">
    <property type="entry name" value="PRK11055.1"/>
    <property type="match status" value="1"/>
</dbReference>
<comment type="catalytic activity">
    <reaction evidence="5">
        <text>alpha-D-glucose = beta-D-glucose</text>
        <dbReference type="Rhea" id="RHEA:10264"/>
        <dbReference type="ChEBI" id="CHEBI:15903"/>
        <dbReference type="ChEBI" id="CHEBI:17925"/>
        <dbReference type="EC" id="5.1.3.3"/>
    </reaction>
</comment>
<dbReference type="PIRSF" id="PIRSF005096">
    <property type="entry name" value="GALM"/>
    <property type="match status" value="1"/>
</dbReference>